<evidence type="ECO:0008006" key="5">
    <source>
        <dbReference type="Google" id="ProtNLM"/>
    </source>
</evidence>
<feature type="compositionally biased region" description="Pro residues" evidence="1">
    <location>
        <begin position="34"/>
        <end position="46"/>
    </location>
</feature>
<accession>A0A285VKY2</accession>
<proteinExistence type="predicted"/>
<name>A0A285VKY2_9MICO</name>
<feature type="compositionally biased region" description="Basic and acidic residues" evidence="1">
    <location>
        <begin position="101"/>
        <end position="112"/>
    </location>
</feature>
<feature type="region of interest" description="Disordered" evidence="1">
    <location>
        <begin position="27"/>
        <end position="50"/>
    </location>
</feature>
<dbReference type="EMBL" id="OBQK01000003">
    <property type="protein sequence ID" value="SOC54218.1"/>
    <property type="molecule type" value="Genomic_DNA"/>
</dbReference>
<gene>
    <name evidence="3" type="ORF">SAMN05421879_10313</name>
</gene>
<reference evidence="4" key="1">
    <citation type="submission" date="2017-08" db="EMBL/GenBank/DDBJ databases">
        <authorList>
            <person name="Varghese N."/>
            <person name="Submissions S."/>
        </authorList>
    </citation>
    <scope>NUCLEOTIDE SEQUENCE [LARGE SCALE GENOMIC DNA]</scope>
    <source>
        <strain evidence="4">USBA17B2</strain>
    </source>
</reference>
<dbReference type="AlphaFoldDB" id="A0A285VKY2"/>
<keyword evidence="2" id="KW-0732">Signal</keyword>
<dbReference type="PROSITE" id="PS51257">
    <property type="entry name" value="PROKAR_LIPOPROTEIN"/>
    <property type="match status" value="1"/>
</dbReference>
<feature type="signal peptide" evidence="2">
    <location>
        <begin position="1"/>
        <end position="29"/>
    </location>
</feature>
<protein>
    <recommendedName>
        <fullName evidence="5">Secreted protein</fullName>
    </recommendedName>
</protein>
<keyword evidence="4" id="KW-1185">Reference proteome</keyword>
<evidence type="ECO:0000256" key="1">
    <source>
        <dbReference type="SAM" id="MobiDB-lite"/>
    </source>
</evidence>
<evidence type="ECO:0000313" key="3">
    <source>
        <dbReference type="EMBL" id="SOC54218.1"/>
    </source>
</evidence>
<evidence type="ECO:0000256" key="2">
    <source>
        <dbReference type="SAM" id="SignalP"/>
    </source>
</evidence>
<dbReference type="RefSeq" id="WP_097187390.1">
    <property type="nucleotide sequence ID" value="NZ_OBQK01000003.1"/>
</dbReference>
<sequence>MSTIRTRITTALVATGLTAALAACGTVSAQPQPAAEPPAPAAPAPAQPRAVQYADSDIILKQKVSELRRSRLDPGCEPATLDRVISDHVREQLQQQCEEDAALHDRWNEPRKGGGVPTFE</sequence>
<feature type="region of interest" description="Disordered" evidence="1">
    <location>
        <begin position="100"/>
        <end position="120"/>
    </location>
</feature>
<feature type="chain" id="PRO_5039010177" description="Secreted protein" evidence="2">
    <location>
        <begin position="30"/>
        <end position="120"/>
    </location>
</feature>
<organism evidence="3 4">
    <name type="scientific">Ornithinimicrobium cerasi</name>
    <dbReference type="NCBI Taxonomy" id="2248773"/>
    <lineage>
        <taxon>Bacteria</taxon>
        <taxon>Bacillati</taxon>
        <taxon>Actinomycetota</taxon>
        <taxon>Actinomycetes</taxon>
        <taxon>Micrococcales</taxon>
        <taxon>Ornithinimicrobiaceae</taxon>
        <taxon>Ornithinimicrobium</taxon>
    </lineage>
</organism>
<dbReference type="Proteomes" id="UP000219688">
    <property type="component" value="Unassembled WGS sequence"/>
</dbReference>
<evidence type="ECO:0000313" key="4">
    <source>
        <dbReference type="Proteomes" id="UP000219688"/>
    </source>
</evidence>